<dbReference type="InterPro" id="IPR050179">
    <property type="entry name" value="Trans_hexapeptide_repeat"/>
</dbReference>
<dbReference type="PANTHER" id="PTHR43300">
    <property type="entry name" value="ACETYLTRANSFERASE"/>
    <property type="match status" value="1"/>
</dbReference>
<keyword evidence="7" id="KW-1185">Reference proteome</keyword>
<evidence type="ECO:0000256" key="3">
    <source>
        <dbReference type="ARBA" id="ARBA00022737"/>
    </source>
</evidence>
<evidence type="ECO:0000256" key="4">
    <source>
        <dbReference type="ARBA" id="ARBA00023315"/>
    </source>
</evidence>
<organism evidence="6 7">
    <name type="scientific">Kaistella pullorum</name>
    <dbReference type="NCBI Taxonomy" id="2763074"/>
    <lineage>
        <taxon>Bacteria</taxon>
        <taxon>Pseudomonadati</taxon>
        <taxon>Bacteroidota</taxon>
        <taxon>Flavobacteriia</taxon>
        <taxon>Flavobacteriales</taxon>
        <taxon>Weeksellaceae</taxon>
        <taxon>Chryseobacterium group</taxon>
        <taxon>Kaistella</taxon>
    </lineage>
</organism>
<dbReference type="Gene3D" id="2.160.10.10">
    <property type="entry name" value="Hexapeptide repeat proteins"/>
    <property type="match status" value="1"/>
</dbReference>
<evidence type="ECO:0000256" key="2">
    <source>
        <dbReference type="ARBA" id="ARBA00022679"/>
    </source>
</evidence>
<protein>
    <submittedName>
        <fullName evidence="6">Acetyltransferase</fullName>
    </submittedName>
</protein>
<feature type="domain" description="PglD N-terminal" evidence="5">
    <location>
        <begin position="3"/>
        <end position="83"/>
    </location>
</feature>
<evidence type="ECO:0000256" key="1">
    <source>
        <dbReference type="ARBA" id="ARBA00007274"/>
    </source>
</evidence>
<proteinExistence type="inferred from homology"/>
<dbReference type="Pfam" id="PF00132">
    <property type="entry name" value="Hexapep"/>
    <property type="match status" value="1"/>
</dbReference>
<dbReference type="Gene3D" id="3.40.50.20">
    <property type="match status" value="1"/>
</dbReference>
<dbReference type="PANTHER" id="PTHR43300:SF7">
    <property type="entry name" value="UDP-N-ACETYLBACILLOSAMINE N-ACETYLTRANSFERASE"/>
    <property type="match status" value="1"/>
</dbReference>
<evidence type="ECO:0000313" key="7">
    <source>
        <dbReference type="Proteomes" id="UP000626242"/>
    </source>
</evidence>
<dbReference type="CDD" id="cd03360">
    <property type="entry name" value="LbH_AT_putative"/>
    <property type="match status" value="1"/>
</dbReference>
<reference evidence="6 7" key="1">
    <citation type="submission" date="2020-08" db="EMBL/GenBank/DDBJ databases">
        <title>A Genomic Blueprint of the Chicken Gut Microbiome.</title>
        <authorList>
            <person name="Gilroy R."/>
            <person name="Ravi A."/>
            <person name="Getino M."/>
            <person name="Pursley I."/>
            <person name="Horton D.L."/>
            <person name="Alikhan N.-F."/>
            <person name="Baker D."/>
            <person name="Gharbi K."/>
            <person name="Hall N."/>
            <person name="Watson M."/>
            <person name="Adriaenssens E.M."/>
            <person name="Foster-Nyarko E."/>
            <person name="Jarju S."/>
            <person name="Secka A."/>
            <person name="Antonio M."/>
            <person name="Oren A."/>
            <person name="Chaudhuri R."/>
            <person name="La Ragione R.M."/>
            <person name="Hildebrand F."/>
            <person name="Pallen M.J."/>
        </authorList>
    </citation>
    <scope>NUCLEOTIDE SEQUENCE [LARGE SCALE GENOMIC DNA]</scope>
    <source>
        <strain evidence="6 7">Sa1CVA4</strain>
    </source>
</reference>
<dbReference type="Proteomes" id="UP000626242">
    <property type="component" value="Unassembled WGS sequence"/>
</dbReference>
<comment type="similarity">
    <text evidence="1">Belongs to the transferase hexapeptide repeat family.</text>
</comment>
<evidence type="ECO:0000313" key="6">
    <source>
        <dbReference type="EMBL" id="MBD8017016.1"/>
    </source>
</evidence>
<dbReference type="InterPro" id="IPR018357">
    <property type="entry name" value="Hexapep_transf_CS"/>
</dbReference>
<keyword evidence="2" id="KW-0808">Transferase</keyword>
<dbReference type="RefSeq" id="WP_251832227.1">
    <property type="nucleotide sequence ID" value="NZ_JACSPS010000001.1"/>
</dbReference>
<accession>A0ABR8WJZ8</accession>
<comment type="caution">
    <text evidence="6">The sequence shown here is derived from an EMBL/GenBank/DDBJ whole genome shotgun (WGS) entry which is preliminary data.</text>
</comment>
<dbReference type="Pfam" id="PF17836">
    <property type="entry name" value="PglD_N"/>
    <property type="match status" value="1"/>
</dbReference>
<keyword evidence="3" id="KW-0677">Repeat</keyword>
<keyword evidence="4" id="KW-0012">Acyltransferase</keyword>
<name>A0ABR8WJZ8_9FLAO</name>
<dbReference type="InterPro" id="IPR020019">
    <property type="entry name" value="AcTrfase_PglD-like"/>
</dbReference>
<dbReference type="PROSITE" id="PS00101">
    <property type="entry name" value="HEXAPEP_TRANSFERASES"/>
    <property type="match status" value="1"/>
</dbReference>
<sequence>MKKIAIIGVGGFGREVKILIDHINEVEPQYDIVGFYDDGDGLNSEYNGIPYMGKIEELNRLPESMAVAVGVGDPHTKAKILSQISNPDLYFPVLIHPSVIMGQDDITIGKGTIICANSILTCNIHIAEFVTVNLCCTIGHDTEVSRFSSFMPGVNISGEVVIQERVYVGTGAKIINQVEVGKSTIIGAGAVVAKSLPANCTAVGLPAKPIKFHDPDHFQH</sequence>
<dbReference type="InterPro" id="IPR001451">
    <property type="entry name" value="Hexapep"/>
</dbReference>
<evidence type="ECO:0000259" key="5">
    <source>
        <dbReference type="Pfam" id="PF17836"/>
    </source>
</evidence>
<dbReference type="InterPro" id="IPR011004">
    <property type="entry name" value="Trimer_LpxA-like_sf"/>
</dbReference>
<dbReference type="InterPro" id="IPR041561">
    <property type="entry name" value="PglD_N"/>
</dbReference>
<gene>
    <name evidence="6" type="ORF">H9628_00855</name>
</gene>
<dbReference type="SUPFAM" id="SSF51161">
    <property type="entry name" value="Trimeric LpxA-like enzymes"/>
    <property type="match status" value="1"/>
</dbReference>
<dbReference type="NCBIfam" id="TIGR03570">
    <property type="entry name" value="NeuD_NnaD"/>
    <property type="match status" value="1"/>
</dbReference>
<dbReference type="EMBL" id="JACSPS010000001">
    <property type="protein sequence ID" value="MBD8017016.1"/>
    <property type="molecule type" value="Genomic_DNA"/>
</dbReference>